<name>A0A1F6XLB5_9BACT</name>
<organism evidence="4 5">
    <name type="scientific">Candidatus Nomurabacteria bacterium RIFCSPLOWO2_01_FULL_40_18</name>
    <dbReference type="NCBI Taxonomy" id="1801773"/>
    <lineage>
        <taxon>Bacteria</taxon>
        <taxon>Candidatus Nomuraibacteriota</taxon>
    </lineage>
</organism>
<protein>
    <recommendedName>
        <fullName evidence="3">Phosphoribosyltransferase domain-containing protein</fullName>
    </recommendedName>
</protein>
<evidence type="ECO:0000256" key="1">
    <source>
        <dbReference type="ARBA" id="ARBA00004725"/>
    </source>
</evidence>
<dbReference type="AlphaFoldDB" id="A0A1F6XLB5"/>
<evidence type="ECO:0000313" key="5">
    <source>
        <dbReference type="Proteomes" id="UP000176629"/>
    </source>
</evidence>
<accession>A0A1F6XLB5</accession>
<dbReference type="GO" id="GO:0004588">
    <property type="term" value="F:orotate phosphoribosyltransferase activity"/>
    <property type="evidence" value="ECO:0007669"/>
    <property type="project" value="TreeGrafter"/>
</dbReference>
<dbReference type="PANTHER" id="PTHR19278:SF9">
    <property type="entry name" value="URIDINE 5'-MONOPHOSPHATE SYNTHASE"/>
    <property type="match status" value="1"/>
</dbReference>
<sequence length="206" mass="22301">MDIISILTKVGAIMQNSHFVGVSGLHMDTYITKDALFPHVFKVEKVCRMFAEKNKDLNIDVVAAPALGGIILSQGTAYALSKNLGKEVLAVFTEKTLDGNQVFTRGYDKYIKEKNVLVLEDLVTTGGSVQKIIKSVQGAGGEVVAVSVMVNKSPDTVNADLFKIPFNALGELTVNTYEAKNCPMCKAGIPINTTFGHGKKYLESKK</sequence>
<gene>
    <name evidence="4" type="ORF">A3A03_02650</name>
</gene>
<dbReference type="GO" id="GO:0006222">
    <property type="term" value="P:UMP biosynthetic process"/>
    <property type="evidence" value="ECO:0007669"/>
    <property type="project" value="TreeGrafter"/>
</dbReference>
<dbReference type="InterPro" id="IPR000836">
    <property type="entry name" value="PRTase_dom"/>
</dbReference>
<dbReference type="Pfam" id="PF00156">
    <property type="entry name" value="Pribosyltran"/>
    <property type="match status" value="1"/>
</dbReference>
<dbReference type="CDD" id="cd06223">
    <property type="entry name" value="PRTases_typeI"/>
    <property type="match status" value="1"/>
</dbReference>
<dbReference type="Proteomes" id="UP000176629">
    <property type="component" value="Unassembled WGS sequence"/>
</dbReference>
<evidence type="ECO:0000259" key="3">
    <source>
        <dbReference type="Pfam" id="PF00156"/>
    </source>
</evidence>
<feature type="domain" description="Phosphoribosyltransferase" evidence="3">
    <location>
        <begin position="45"/>
        <end position="156"/>
    </location>
</feature>
<dbReference type="SUPFAM" id="SSF53271">
    <property type="entry name" value="PRTase-like"/>
    <property type="match status" value="1"/>
</dbReference>
<evidence type="ECO:0000256" key="2">
    <source>
        <dbReference type="ARBA" id="ARBA00022975"/>
    </source>
</evidence>
<dbReference type="GO" id="GO:0019856">
    <property type="term" value="P:pyrimidine nucleobase biosynthetic process"/>
    <property type="evidence" value="ECO:0007669"/>
    <property type="project" value="TreeGrafter"/>
</dbReference>
<dbReference type="STRING" id="1801773.A3A03_02650"/>
<dbReference type="PANTHER" id="PTHR19278">
    <property type="entry name" value="OROTATE PHOSPHORIBOSYLTRANSFERASE"/>
    <property type="match status" value="1"/>
</dbReference>
<comment type="pathway">
    <text evidence="1">Pyrimidine metabolism; UMP biosynthesis via de novo pathway.</text>
</comment>
<dbReference type="EMBL" id="MFUX01000010">
    <property type="protein sequence ID" value="OGI94788.1"/>
    <property type="molecule type" value="Genomic_DNA"/>
</dbReference>
<comment type="caution">
    <text evidence="4">The sequence shown here is derived from an EMBL/GenBank/DDBJ whole genome shotgun (WGS) entry which is preliminary data.</text>
</comment>
<keyword evidence="2" id="KW-0665">Pyrimidine biosynthesis</keyword>
<reference evidence="4 5" key="1">
    <citation type="journal article" date="2016" name="Nat. Commun.">
        <title>Thousands of microbial genomes shed light on interconnected biogeochemical processes in an aquifer system.</title>
        <authorList>
            <person name="Anantharaman K."/>
            <person name="Brown C.T."/>
            <person name="Hug L.A."/>
            <person name="Sharon I."/>
            <person name="Castelle C.J."/>
            <person name="Probst A.J."/>
            <person name="Thomas B.C."/>
            <person name="Singh A."/>
            <person name="Wilkins M.J."/>
            <person name="Karaoz U."/>
            <person name="Brodie E.L."/>
            <person name="Williams K.H."/>
            <person name="Hubbard S.S."/>
            <person name="Banfield J.F."/>
        </authorList>
    </citation>
    <scope>NUCLEOTIDE SEQUENCE [LARGE SCALE GENOMIC DNA]</scope>
</reference>
<dbReference type="Gene3D" id="3.40.50.2020">
    <property type="match status" value="1"/>
</dbReference>
<evidence type="ECO:0000313" key="4">
    <source>
        <dbReference type="EMBL" id="OGI94788.1"/>
    </source>
</evidence>
<dbReference type="InterPro" id="IPR029057">
    <property type="entry name" value="PRTase-like"/>
</dbReference>
<proteinExistence type="predicted"/>